<protein>
    <submittedName>
        <fullName evidence="1">Uncharacterized protein</fullName>
    </submittedName>
</protein>
<gene>
    <name evidence="1" type="ORF">LIER_01626</name>
</gene>
<dbReference type="AlphaFoldDB" id="A0AAV3NML4"/>
<name>A0AAV3NML4_LITER</name>
<keyword evidence="2" id="KW-1185">Reference proteome</keyword>
<dbReference type="Proteomes" id="UP001454036">
    <property type="component" value="Unassembled WGS sequence"/>
</dbReference>
<dbReference type="EMBL" id="BAABME010000161">
    <property type="protein sequence ID" value="GAA0140243.1"/>
    <property type="molecule type" value="Genomic_DNA"/>
</dbReference>
<reference evidence="1 2" key="1">
    <citation type="submission" date="2024-01" db="EMBL/GenBank/DDBJ databases">
        <title>The complete chloroplast genome sequence of Lithospermum erythrorhizon: insights into the phylogenetic relationship among Boraginaceae species and the maternal lineages of purple gromwells.</title>
        <authorList>
            <person name="Okada T."/>
            <person name="Watanabe K."/>
        </authorList>
    </citation>
    <scope>NUCLEOTIDE SEQUENCE [LARGE SCALE GENOMIC DNA]</scope>
</reference>
<accession>A0AAV3NML4</accession>
<proteinExistence type="predicted"/>
<comment type="caution">
    <text evidence="1">The sequence shown here is derived from an EMBL/GenBank/DDBJ whole genome shotgun (WGS) entry which is preliminary data.</text>
</comment>
<organism evidence="1 2">
    <name type="scientific">Lithospermum erythrorhizon</name>
    <name type="common">Purple gromwell</name>
    <name type="synonym">Lithospermum officinale var. erythrorhizon</name>
    <dbReference type="NCBI Taxonomy" id="34254"/>
    <lineage>
        <taxon>Eukaryota</taxon>
        <taxon>Viridiplantae</taxon>
        <taxon>Streptophyta</taxon>
        <taxon>Embryophyta</taxon>
        <taxon>Tracheophyta</taxon>
        <taxon>Spermatophyta</taxon>
        <taxon>Magnoliopsida</taxon>
        <taxon>eudicotyledons</taxon>
        <taxon>Gunneridae</taxon>
        <taxon>Pentapetalae</taxon>
        <taxon>asterids</taxon>
        <taxon>lamiids</taxon>
        <taxon>Boraginales</taxon>
        <taxon>Boraginaceae</taxon>
        <taxon>Boraginoideae</taxon>
        <taxon>Lithospermeae</taxon>
        <taxon>Lithospermum</taxon>
    </lineage>
</organism>
<evidence type="ECO:0000313" key="1">
    <source>
        <dbReference type="EMBL" id="GAA0140243.1"/>
    </source>
</evidence>
<sequence length="67" mass="7456">MKVKWGDSSNPPPLFLSVDLKVFWEVEIEREGGGTLGLLWLFRLDELSKAVKGGSVFAMVVYLDNGL</sequence>
<evidence type="ECO:0000313" key="2">
    <source>
        <dbReference type="Proteomes" id="UP001454036"/>
    </source>
</evidence>